<keyword evidence="2" id="KW-1185">Reference proteome</keyword>
<dbReference type="Proteomes" id="UP001157418">
    <property type="component" value="Unassembled WGS sequence"/>
</dbReference>
<gene>
    <name evidence="1" type="ORF">LVIROSA_LOCUS9518</name>
</gene>
<dbReference type="AlphaFoldDB" id="A0AAU9M4Z8"/>
<accession>A0AAU9M4Z8</accession>
<proteinExistence type="predicted"/>
<organism evidence="1 2">
    <name type="scientific">Lactuca virosa</name>
    <dbReference type="NCBI Taxonomy" id="75947"/>
    <lineage>
        <taxon>Eukaryota</taxon>
        <taxon>Viridiplantae</taxon>
        <taxon>Streptophyta</taxon>
        <taxon>Embryophyta</taxon>
        <taxon>Tracheophyta</taxon>
        <taxon>Spermatophyta</taxon>
        <taxon>Magnoliopsida</taxon>
        <taxon>eudicotyledons</taxon>
        <taxon>Gunneridae</taxon>
        <taxon>Pentapetalae</taxon>
        <taxon>asterids</taxon>
        <taxon>campanulids</taxon>
        <taxon>Asterales</taxon>
        <taxon>Asteraceae</taxon>
        <taxon>Cichorioideae</taxon>
        <taxon>Cichorieae</taxon>
        <taxon>Lactucinae</taxon>
        <taxon>Lactuca</taxon>
    </lineage>
</organism>
<comment type="caution">
    <text evidence="1">The sequence shown here is derived from an EMBL/GenBank/DDBJ whole genome shotgun (WGS) entry which is preliminary data.</text>
</comment>
<name>A0AAU9M4Z8_9ASTR</name>
<evidence type="ECO:0000313" key="2">
    <source>
        <dbReference type="Proteomes" id="UP001157418"/>
    </source>
</evidence>
<protein>
    <submittedName>
        <fullName evidence="1">Uncharacterized protein</fullName>
    </submittedName>
</protein>
<reference evidence="1 2" key="1">
    <citation type="submission" date="2022-01" db="EMBL/GenBank/DDBJ databases">
        <authorList>
            <person name="Xiong W."/>
            <person name="Schranz E."/>
        </authorList>
    </citation>
    <scope>NUCLEOTIDE SEQUENCE [LARGE SCALE GENOMIC DNA]</scope>
</reference>
<sequence length="88" mass="9484">MRTSSVVPEVATVRRRLLLGLPHRSGGVNYLQMMVTSMALGLLCDRRSGAINRTLCWSTGGSSRVASGNFWMCFLGLGAPGVQRPSMV</sequence>
<dbReference type="EMBL" id="CAKMRJ010001112">
    <property type="protein sequence ID" value="CAH1422166.1"/>
    <property type="molecule type" value="Genomic_DNA"/>
</dbReference>
<evidence type="ECO:0000313" key="1">
    <source>
        <dbReference type="EMBL" id="CAH1422166.1"/>
    </source>
</evidence>